<feature type="domain" description="Aminotransferase class V" evidence="11">
    <location>
        <begin position="8"/>
        <end position="369"/>
    </location>
</feature>
<accession>A0A939EQI6</accession>
<dbReference type="PANTHER" id="PTHR11601:SF34">
    <property type="entry name" value="CYSTEINE DESULFURASE"/>
    <property type="match status" value="1"/>
</dbReference>
<evidence type="ECO:0000256" key="2">
    <source>
        <dbReference type="ARBA" id="ARBA00003120"/>
    </source>
</evidence>
<comment type="similarity">
    <text evidence="3">Belongs to the class-V pyridoxal-phosphate-dependent aminotransferase family. NifS/IscS subfamily.</text>
</comment>
<protein>
    <recommendedName>
        <fullName evidence="4">Cysteine desulfurase</fullName>
    </recommendedName>
</protein>
<name>A0A939EQI6_9HYPH</name>
<evidence type="ECO:0000256" key="8">
    <source>
        <dbReference type="ARBA" id="ARBA00023004"/>
    </source>
</evidence>
<dbReference type="AlphaFoldDB" id="A0A939EQI6"/>
<dbReference type="GO" id="GO:0051536">
    <property type="term" value="F:iron-sulfur cluster binding"/>
    <property type="evidence" value="ECO:0007669"/>
    <property type="project" value="UniProtKB-KW"/>
</dbReference>
<keyword evidence="5" id="KW-0808">Transferase</keyword>
<dbReference type="PIRSF" id="PIRSF005572">
    <property type="entry name" value="NifS"/>
    <property type="match status" value="1"/>
</dbReference>
<dbReference type="Gene3D" id="1.10.260.50">
    <property type="match status" value="1"/>
</dbReference>
<keyword evidence="7" id="KW-0663">Pyridoxal phosphate</keyword>
<evidence type="ECO:0000313" key="12">
    <source>
        <dbReference type="EMBL" id="MBO0346247.1"/>
    </source>
</evidence>
<comment type="function">
    <text evidence="2">Catalyzes the removal of elemental sulfur atoms from cysteine to produce alanine. Seems to participate in the biosynthesis of the nitrogenase metalloclusters by providing the inorganic sulfur required for the Fe-S core formation.</text>
</comment>
<comment type="caution">
    <text evidence="12">The sequence shown here is derived from an EMBL/GenBank/DDBJ whole genome shotgun (WGS) entry which is preliminary data.</text>
</comment>
<dbReference type="SUPFAM" id="SSF53383">
    <property type="entry name" value="PLP-dependent transferases"/>
    <property type="match status" value="1"/>
</dbReference>
<evidence type="ECO:0000256" key="5">
    <source>
        <dbReference type="ARBA" id="ARBA00022679"/>
    </source>
</evidence>
<evidence type="ECO:0000256" key="3">
    <source>
        <dbReference type="ARBA" id="ARBA00006490"/>
    </source>
</evidence>
<dbReference type="InterPro" id="IPR015424">
    <property type="entry name" value="PyrdxlP-dep_Trfase"/>
</dbReference>
<dbReference type="Gene3D" id="3.90.1150.10">
    <property type="entry name" value="Aspartate Aminotransferase, domain 1"/>
    <property type="match status" value="1"/>
</dbReference>
<proteinExistence type="inferred from homology"/>
<dbReference type="GO" id="GO:0046872">
    <property type="term" value="F:metal ion binding"/>
    <property type="evidence" value="ECO:0007669"/>
    <property type="project" value="UniProtKB-KW"/>
</dbReference>
<comment type="catalytic activity">
    <reaction evidence="10">
        <text>(sulfur carrier)-H + L-cysteine = (sulfur carrier)-SH + L-alanine</text>
        <dbReference type="Rhea" id="RHEA:43892"/>
        <dbReference type="Rhea" id="RHEA-COMP:14737"/>
        <dbReference type="Rhea" id="RHEA-COMP:14739"/>
        <dbReference type="ChEBI" id="CHEBI:29917"/>
        <dbReference type="ChEBI" id="CHEBI:35235"/>
        <dbReference type="ChEBI" id="CHEBI:57972"/>
        <dbReference type="ChEBI" id="CHEBI:64428"/>
        <dbReference type="EC" id="2.8.1.7"/>
    </reaction>
</comment>
<dbReference type="Gene3D" id="3.40.640.10">
    <property type="entry name" value="Type I PLP-dependent aspartate aminotransferase-like (Major domain)"/>
    <property type="match status" value="1"/>
</dbReference>
<keyword evidence="8" id="KW-0408">Iron</keyword>
<reference evidence="12" key="1">
    <citation type="submission" date="2021-03" db="EMBL/GenBank/DDBJ databases">
        <title>Roseibium sp. CAU 1637 isolated from Incheon.</title>
        <authorList>
            <person name="Kim W."/>
        </authorList>
    </citation>
    <scope>NUCLEOTIDE SEQUENCE</scope>
    <source>
        <strain evidence="12">CAU 1637</strain>
    </source>
</reference>
<evidence type="ECO:0000256" key="4">
    <source>
        <dbReference type="ARBA" id="ARBA00013558"/>
    </source>
</evidence>
<evidence type="ECO:0000256" key="10">
    <source>
        <dbReference type="ARBA" id="ARBA00050776"/>
    </source>
</evidence>
<dbReference type="EMBL" id="JAFLNF010000005">
    <property type="protein sequence ID" value="MBO0346247.1"/>
    <property type="molecule type" value="Genomic_DNA"/>
</dbReference>
<evidence type="ECO:0000259" key="11">
    <source>
        <dbReference type="Pfam" id="PF00266"/>
    </source>
</evidence>
<comment type="cofactor">
    <cofactor evidence="1">
        <name>pyridoxal 5'-phosphate</name>
        <dbReference type="ChEBI" id="CHEBI:597326"/>
    </cofactor>
</comment>
<dbReference type="Proteomes" id="UP000664779">
    <property type="component" value="Unassembled WGS sequence"/>
</dbReference>
<evidence type="ECO:0000256" key="1">
    <source>
        <dbReference type="ARBA" id="ARBA00001933"/>
    </source>
</evidence>
<evidence type="ECO:0000256" key="7">
    <source>
        <dbReference type="ARBA" id="ARBA00022898"/>
    </source>
</evidence>
<dbReference type="GO" id="GO:0031071">
    <property type="term" value="F:cysteine desulfurase activity"/>
    <property type="evidence" value="ECO:0007669"/>
    <property type="project" value="UniProtKB-EC"/>
</dbReference>
<dbReference type="InterPro" id="IPR015422">
    <property type="entry name" value="PyrdxlP-dep_Trfase_small"/>
</dbReference>
<evidence type="ECO:0000256" key="9">
    <source>
        <dbReference type="ARBA" id="ARBA00023014"/>
    </source>
</evidence>
<keyword evidence="13" id="KW-1185">Reference proteome</keyword>
<evidence type="ECO:0000313" key="13">
    <source>
        <dbReference type="Proteomes" id="UP000664779"/>
    </source>
</evidence>
<gene>
    <name evidence="12" type="ORF">J0X15_13520</name>
</gene>
<evidence type="ECO:0000256" key="6">
    <source>
        <dbReference type="ARBA" id="ARBA00022723"/>
    </source>
</evidence>
<keyword evidence="6" id="KW-0479">Metal-binding</keyword>
<dbReference type="InterPro" id="IPR016454">
    <property type="entry name" value="Cysteine_dSase"/>
</dbReference>
<sequence length="389" mass="40563">MMAKNPLVYLDHNAGAPLRASAREAMGAVWADVGNASSVHSAGRKARGRLEQARESIARLCGAKTRAVTLVSGGTEANMTALSPVWVDQGEPKYLDRLLRGATEHPSVIAGGRFRASAQDVLPVDGDGIVDLSVLADKLKDTTPTLVSVMAANNETGVIQPLAEIGALVRESGAFLHVDAVQAAGRMPIDMDAWQADVVTLSAHKFGGPQGMGAVVVRSTARVPSALMTGGGQENWRRAGTENVAGAVGFGVAAEEALAETADVVRLQGLRDRLEAGVRAACPGVVLFSENAPRLANTSCFAVSGVKAETALIAFDLANLCLSSGSACSSGKVSVSHVLTAMGVEEDLARCALRVSMGWSTSESDIERFLDVWPGIVDRLNPEARRKAA</sequence>
<dbReference type="PANTHER" id="PTHR11601">
    <property type="entry name" value="CYSTEINE DESULFURYLASE FAMILY MEMBER"/>
    <property type="match status" value="1"/>
</dbReference>
<dbReference type="Pfam" id="PF00266">
    <property type="entry name" value="Aminotran_5"/>
    <property type="match status" value="1"/>
</dbReference>
<dbReference type="InterPro" id="IPR015421">
    <property type="entry name" value="PyrdxlP-dep_Trfase_major"/>
</dbReference>
<organism evidence="12 13">
    <name type="scientific">Roseibium limicola</name>
    <dbReference type="NCBI Taxonomy" id="2816037"/>
    <lineage>
        <taxon>Bacteria</taxon>
        <taxon>Pseudomonadati</taxon>
        <taxon>Pseudomonadota</taxon>
        <taxon>Alphaproteobacteria</taxon>
        <taxon>Hyphomicrobiales</taxon>
        <taxon>Stappiaceae</taxon>
        <taxon>Roseibium</taxon>
    </lineage>
</organism>
<keyword evidence="9" id="KW-0411">Iron-sulfur</keyword>
<dbReference type="InterPro" id="IPR000192">
    <property type="entry name" value="Aminotrans_V_dom"/>
</dbReference>